<feature type="region of interest" description="Disordered" evidence="1">
    <location>
        <begin position="254"/>
        <end position="276"/>
    </location>
</feature>
<dbReference type="Proteomes" id="UP001186944">
    <property type="component" value="Unassembled WGS sequence"/>
</dbReference>
<proteinExistence type="predicted"/>
<keyword evidence="4" id="KW-1185">Reference proteome</keyword>
<gene>
    <name evidence="3" type="ORF">FSP39_002352</name>
</gene>
<accession>A0AA88Y741</accession>
<feature type="compositionally biased region" description="Polar residues" evidence="1">
    <location>
        <begin position="254"/>
        <end position="274"/>
    </location>
</feature>
<sequence>MTNETCLKKEFLHPISAAHCNGRPSCTFMVPENISLPSCSKNATAIRISYNCISKYHHFDMCRSFYHRNGDFVYLHSPDYPVENLNSVNCTCNVTGSNIKVTTLDQYKVEFSTVILTLVTDNSTKNINDLALLNRVEFTGVDNVQIILDNRFDQQVFRLWMGFQGTRMMVVCGSPNIPIIVTSNWRTTTTTEILPTSELTTSILPTSSSSILKAMSSTYSTQNDSDSNGHSSALPINPTSTSSTYIIDQSNSIFQNDSSSNESRNVTTSNQNPESENDQSDLILLLALAITFSFVFLLCVVILFVLVCRKDREDIAYSSDDFSRIDASFIDAYDNTESENHIARF</sequence>
<organism evidence="3 4">
    <name type="scientific">Pinctada imbricata</name>
    <name type="common">Atlantic pearl-oyster</name>
    <name type="synonym">Pinctada martensii</name>
    <dbReference type="NCBI Taxonomy" id="66713"/>
    <lineage>
        <taxon>Eukaryota</taxon>
        <taxon>Metazoa</taxon>
        <taxon>Spiralia</taxon>
        <taxon>Lophotrochozoa</taxon>
        <taxon>Mollusca</taxon>
        <taxon>Bivalvia</taxon>
        <taxon>Autobranchia</taxon>
        <taxon>Pteriomorphia</taxon>
        <taxon>Pterioida</taxon>
        <taxon>Pterioidea</taxon>
        <taxon>Pteriidae</taxon>
        <taxon>Pinctada</taxon>
    </lineage>
</organism>
<name>A0AA88Y741_PINIB</name>
<protein>
    <submittedName>
        <fullName evidence="3">Uncharacterized protein</fullName>
    </submittedName>
</protein>
<comment type="caution">
    <text evidence="3">The sequence shown here is derived from an EMBL/GenBank/DDBJ whole genome shotgun (WGS) entry which is preliminary data.</text>
</comment>
<evidence type="ECO:0000256" key="2">
    <source>
        <dbReference type="SAM" id="Phobius"/>
    </source>
</evidence>
<keyword evidence="2" id="KW-0472">Membrane</keyword>
<evidence type="ECO:0000256" key="1">
    <source>
        <dbReference type="SAM" id="MobiDB-lite"/>
    </source>
</evidence>
<evidence type="ECO:0000313" key="3">
    <source>
        <dbReference type="EMBL" id="KAK3096685.1"/>
    </source>
</evidence>
<dbReference type="AlphaFoldDB" id="A0AA88Y741"/>
<keyword evidence="2" id="KW-0812">Transmembrane</keyword>
<keyword evidence="2" id="KW-1133">Transmembrane helix</keyword>
<dbReference type="EMBL" id="VSWD01000007">
    <property type="protein sequence ID" value="KAK3096685.1"/>
    <property type="molecule type" value="Genomic_DNA"/>
</dbReference>
<evidence type="ECO:0000313" key="4">
    <source>
        <dbReference type="Proteomes" id="UP001186944"/>
    </source>
</evidence>
<reference evidence="3" key="1">
    <citation type="submission" date="2019-08" db="EMBL/GenBank/DDBJ databases">
        <title>The improved chromosome-level genome for the pearl oyster Pinctada fucata martensii using PacBio sequencing and Hi-C.</title>
        <authorList>
            <person name="Zheng Z."/>
        </authorList>
    </citation>
    <scope>NUCLEOTIDE SEQUENCE</scope>
    <source>
        <strain evidence="3">ZZ-2019</strain>
        <tissue evidence="3">Adductor muscle</tissue>
    </source>
</reference>
<feature type="transmembrane region" description="Helical" evidence="2">
    <location>
        <begin position="282"/>
        <end position="307"/>
    </location>
</feature>